<keyword evidence="3" id="KW-1185">Reference proteome</keyword>
<proteinExistence type="predicted"/>
<evidence type="ECO:0000256" key="1">
    <source>
        <dbReference type="SAM" id="Phobius"/>
    </source>
</evidence>
<dbReference type="AlphaFoldDB" id="A0A2I0A5W2"/>
<dbReference type="GO" id="GO:0009451">
    <property type="term" value="P:RNA modification"/>
    <property type="evidence" value="ECO:0007669"/>
    <property type="project" value="InterPro"/>
</dbReference>
<dbReference type="EC" id="3.6.1.-" evidence="2"/>
<dbReference type="PANTHER" id="PTHR47926:SF520">
    <property type="entry name" value="DYW DOMAIN-CONTAINING PROTEIN"/>
    <property type="match status" value="1"/>
</dbReference>
<dbReference type="PANTHER" id="PTHR47926">
    <property type="entry name" value="PENTATRICOPEPTIDE REPEAT-CONTAINING PROTEIN"/>
    <property type="match status" value="1"/>
</dbReference>
<dbReference type="EMBL" id="KZ452015">
    <property type="protein sequence ID" value="PKA50916.1"/>
    <property type="molecule type" value="Genomic_DNA"/>
</dbReference>
<keyword evidence="1" id="KW-1133">Transmembrane helix</keyword>
<protein>
    <submittedName>
        <fullName evidence="2">Pentatricopeptide repeat-containing protein</fullName>
        <ecNumber evidence="2">3.6.1.-</ecNumber>
    </submittedName>
</protein>
<dbReference type="InterPro" id="IPR046848">
    <property type="entry name" value="E_motif"/>
</dbReference>
<sequence>MVKLQYPYLLEKLIVISLGIIGIEGIVALSEKRKKILSGLAVHSTLKLKNVTILTPTIKGFTFYSSIESSGGYSRDGQWSFNFWSFHLLPLLGKGTLSMVNMRKLCQPLSKCKDLNCNMMHNDYDAQKNPREFLTKCTGGISFLGLQSSVLVEDAEILFNQKLESGIKPDSIAFIEILSGFSHKVMVEVGLKYFEKMTEEYRIQPTLEHCSCMVDLLGRTGKLKDPSNAGWYVLMSNIYANPKHWDGVAKMRMLIRERKASKNPGWSSIDIEVKVHCFIVFDRSHPSSMEIYEFLKDSMRG</sequence>
<name>A0A2I0A5W2_9ASPA</name>
<dbReference type="InterPro" id="IPR011990">
    <property type="entry name" value="TPR-like_helical_dom_sf"/>
</dbReference>
<dbReference type="Gene3D" id="1.25.40.10">
    <property type="entry name" value="Tetratricopeptide repeat domain"/>
    <property type="match status" value="1"/>
</dbReference>
<organism evidence="2 3">
    <name type="scientific">Apostasia shenzhenica</name>
    <dbReference type="NCBI Taxonomy" id="1088818"/>
    <lineage>
        <taxon>Eukaryota</taxon>
        <taxon>Viridiplantae</taxon>
        <taxon>Streptophyta</taxon>
        <taxon>Embryophyta</taxon>
        <taxon>Tracheophyta</taxon>
        <taxon>Spermatophyta</taxon>
        <taxon>Magnoliopsida</taxon>
        <taxon>Liliopsida</taxon>
        <taxon>Asparagales</taxon>
        <taxon>Orchidaceae</taxon>
        <taxon>Apostasioideae</taxon>
        <taxon>Apostasia</taxon>
    </lineage>
</organism>
<dbReference type="OrthoDB" id="691369at2759"/>
<evidence type="ECO:0000313" key="2">
    <source>
        <dbReference type="EMBL" id="PKA50916.1"/>
    </source>
</evidence>
<reference evidence="2 3" key="1">
    <citation type="journal article" date="2017" name="Nature">
        <title>The Apostasia genome and the evolution of orchids.</title>
        <authorList>
            <person name="Zhang G.Q."/>
            <person name="Liu K.W."/>
            <person name="Li Z."/>
            <person name="Lohaus R."/>
            <person name="Hsiao Y.Y."/>
            <person name="Niu S.C."/>
            <person name="Wang J.Y."/>
            <person name="Lin Y.C."/>
            <person name="Xu Q."/>
            <person name="Chen L.J."/>
            <person name="Yoshida K."/>
            <person name="Fujiwara S."/>
            <person name="Wang Z.W."/>
            <person name="Zhang Y.Q."/>
            <person name="Mitsuda N."/>
            <person name="Wang M."/>
            <person name="Liu G.H."/>
            <person name="Pecoraro L."/>
            <person name="Huang H.X."/>
            <person name="Xiao X.J."/>
            <person name="Lin M."/>
            <person name="Wu X.Y."/>
            <person name="Wu W.L."/>
            <person name="Chen Y.Y."/>
            <person name="Chang S.B."/>
            <person name="Sakamoto S."/>
            <person name="Ohme-Takagi M."/>
            <person name="Yagi M."/>
            <person name="Zeng S.J."/>
            <person name="Shen C.Y."/>
            <person name="Yeh C.M."/>
            <person name="Luo Y.B."/>
            <person name="Tsai W.C."/>
            <person name="Van de Peer Y."/>
            <person name="Liu Z.J."/>
        </authorList>
    </citation>
    <scope>NUCLEOTIDE SEQUENCE [LARGE SCALE GENOMIC DNA]</scope>
    <source>
        <strain evidence="3">cv. Shenzhen</strain>
        <tissue evidence="2">Stem</tissue>
    </source>
</reference>
<dbReference type="InterPro" id="IPR046849">
    <property type="entry name" value="E2_motif"/>
</dbReference>
<accession>A0A2I0A5W2</accession>
<dbReference type="GO" id="GO:0003723">
    <property type="term" value="F:RNA binding"/>
    <property type="evidence" value="ECO:0007669"/>
    <property type="project" value="InterPro"/>
</dbReference>
<feature type="transmembrane region" description="Helical" evidence="1">
    <location>
        <begin position="6"/>
        <end position="29"/>
    </location>
</feature>
<dbReference type="Pfam" id="PF20430">
    <property type="entry name" value="Eplus_motif"/>
    <property type="match status" value="1"/>
</dbReference>
<gene>
    <name evidence="2" type="primary">PCMP-H77</name>
    <name evidence="2" type="ORF">AXF42_Ash007571</name>
</gene>
<keyword evidence="1" id="KW-0472">Membrane</keyword>
<keyword evidence="2" id="KW-0378">Hydrolase</keyword>
<dbReference type="InterPro" id="IPR046960">
    <property type="entry name" value="PPR_At4g14850-like_plant"/>
</dbReference>
<dbReference type="STRING" id="1088818.A0A2I0A5W2"/>
<keyword evidence="1" id="KW-0812">Transmembrane</keyword>
<dbReference type="GO" id="GO:0016787">
    <property type="term" value="F:hydrolase activity"/>
    <property type="evidence" value="ECO:0007669"/>
    <property type="project" value="UniProtKB-KW"/>
</dbReference>
<dbReference type="Proteomes" id="UP000236161">
    <property type="component" value="Unassembled WGS sequence"/>
</dbReference>
<evidence type="ECO:0000313" key="3">
    <source>
        <dbReference type="Proteomes" id="UP000236161"/>
    </source>
</evidence>
<dbReference type="Pfam" id="PF20431">
    <property type="entry name" value="E_motif"/>
    <property type="match status" value="1"/>
</dbReference>